<proteinExistence type="predicted"/>
<dbReference type="EMBL" id="CAJVPK010001602">
    <property type="protein sequence ID" value="CAG8592546.1"/>
    <property type="molecule type" value="Genomic_DNA"/>
</dbReference>
<feature type="coiled-coil region" evidence="1">
    <location>
        <begin position="26"/>
        <end position="53"/>
    </location>
</feature>
<organism evidence="2 3">
    <name type="scientific">Diversispora eburnea</name>
    <dbReference type="NCBI Taxonomy" id="1213867"/>
    <lineage>
        <taxon>Eukaryota</taxon>
        <taxon>Fungi</taxon>
        <taxon>Fungi incertae sedis</taxon>
        <taxon>Mucoromycota</taxon>
        <taxon>Glomeromycotina</taxon>
        <taxon>Glomeromycetes</taxon>
        <taxon>Diversisporales</taxon>
        <taxon>Diversisporaceae</taxon>
        <taxon>Diversispora</taxon>
    </lineage>
</organism>
<name>A0A9N9GA91_9GLOM</name>
<protein>
    <submittedName>
        <fullName evidence="2">10969_t:CDS:1</fullName>
    </submittedName>
</protein>
<dbReference type="AlphaFoldDB" id="A0A9N9GA91"/>
<accession>A0A9N9GA91</accession>
<dbReference type="Proteomes" id="UP000789706">
    <property type="component" value="Unassembled WGS sequence"/>
</dbReference>
<evidence type="ECO:0000256" key="1">
    <source>
        <dbReference type="SAM" id="Coils"/>
    </source>
</evidence>
<feature type="non-terminal residue" evidence="2">
    <location>
        <position position="1"/>
    </location>
</feature>
<dbReference type="OrthoDB" id="2421414at2759"/>
<comment type="caution">
    <text evidence="2">The sequence shown here is derived from an EMBL/GenBank/DDBJ whole genome shotgun (WGS) entry which is preliminary data.</text>
</comment>
<sequence length="305" mass="35321">KEAESAKREAMMHQAALGKATNVHWSDDTNNNSIQLTKDIQELEKNISELAKVKGRNYKINEEGALELLQKYNIQIKPEDKQFKLILSSALQRLVVEFIFDIAKNLCNNLDKNDDDDNLESNIIYHTEELVKYSSRLVNKRKGDDKISNVTPIKIRQQSYAMLTLRGFVNDHHLIREQVNKLIKKIEQYRDIVNSEKQNEFRVETESLIRSGIQLYFILKTQEPVPEIKWYELGNPIEKHVMKGHWEHGEEKGFEVNLCCFPAIIAHDTVYHQANIIAQPKPPKPNLVKRVSNAVVNTARTVMNH</sequence>
<evidence type="ECO:0000313" key="3">
    <source>
        <dbReference type="Proteomes" id="UP000789706"/>
    </source>
</evidence>
<keyword evidence="1" id="KW-0175">Coiled coil</keyword>
<evidence type="ECO:0000313" key="2">
    <source>
        <dbReference type="EMBL" id="CAG8592546.1"/>
    </source>
</evidence>
<gene>
    <name evidence="2" type="ORF">DEBURN_LOCUS9130</name>
</gene>
<reference evidence="2" key="1">
    <citation type="submission" date="2021-06" db="EMBL/GenBank/DDBJ databases">
        <authorList>
            <person name="Kallberg Y."/>
            <person name="Tangrot J."/>
            <person name="Rosling A."/>
        </authorList>
    </citation>
    <scope>NUCLEOTIDE SEQUENCE</scope>
    <source>
        <strain evidence="2">AZ414A</strain>
    </source>
</reference>
<keyword evidence="3" id="KW-1185">Reference proteome</keyword>